<name>A0ACC2Q7H9_9NEOP</name>
<reference evidence="1" key="1">
    <citation type="submission" date="2023-03" db="EMBL/GenBank/DDBJ databases">
        <title>Chromosome-level genomes of two armyworms, Mythimna separata and Mythimna loreyi, provide insights into the biosynthesis and reception of sex pheromones.</title>
        <authorList>
            <person name="Zhao H."/>
        </authorList>
    </citation>
    <scope>NUCLEOTIDE SEQUENCE</scope>
    <source>
        <strain evidence="1">BeijingLab</strain>
    </source>
</reference>
<organism evidence="1 2">
    <name type="scientific">Mythimna loreyi</name>
    <dbReference type="NCBI Taxonomy" id="667449"/>
    <lineage>
        <taxon>Eukaryota</taxon>
        <taxon>Metazoa</taxon>
        <taxon>Ecdysozoa</taxon>
        <taxon>Arthropoda</taxon>
        <taxon>Hexapoda</taxon>
        <taxon>Insecta</taxon>
        <taxon>Pterygota</taxon>
        <taxon>Neoptera</taxon>
        <taxon>Endopterygota</taxon>
        <taxon>Lepidoptera</taxon>
        <taxon>Glossata</taxon>
        <taxon>Ditrysia</taxon>
        <taxon>Noctuoidea</taxon>
        <taxon>Noctuidae</taxon>
        <taxon>Noctuinae</taxon>
        <taxon>Hadenini</taxon>
        <taxon>Mythimna</taxon>
    </lineage>
</organism>
<protein>
    <submittedName>
        <fullName evidence="1">Uncharacterized protein</fullName>
    </submittedName>
</protein>
<sequence length="290" mass="33792">MADNDTSTEQPQIFVTLVGESAMVIIAWILFTLTLIAAIYGVISWCIIKKFRHFRNYVILSAIVANLLRFTVFQLSLALFTEKLVMTYPVFTVIPAFLMMFCSLSFHCWLLVLCYIFYVDFVKVFNIDIRRRYLKSSLFAWGLPSVTAFIYLALELVMFVYNSKVIITYNMFRIFTMIILLIPAIISFVIYIVVLNSLFRGKVPNENISSHKMRRFYIATLLFILSNIIVLTAIPEILQVPILAIDIIGELGEYLNTIALNVYIIIVKSNRMIWREFLDKIFKRNTFERK</sequence>
<dbReference type="Proteomes" id="UP001231649">
    <property type="component" value="Chromosome 27"/>
</dbReference>
<evidence type="ECO:0000313" key="2">
    <source>
        <dbReference type="Proteomes" id="UP001231649"/>
    </source>
</evidence>
<keyword evidence="2" id="KW-1185">Reference proteome</keyword>
<evidence type="ECO:0000313" key="1">
    <source>
        <dbReference type="EMBL" id="KAJ8707470.1"/>
    </source>
</evidence>
<gene>
    <name evidence="1" type="ORF">PYW08_010722</name>
</gene>
<comment type="caution">
    <text evidence="1">The sequence shown here is derived from an EMBL/GenBank/DDBJ whole genome shotgun (WGS) entry which is preliminary data.</text>
</comment>
<accession>A0ACC2Q7H9</accession>
<dbReference type="EMBL" id="CM056803">
    <property type="protein sequence ID" value="KAJ8707470.1"/>
    <property type="molecule type" value="Genomic_DNA"/>
</dbReference>
<proteinExistence type="predicted"/>